<organism evidence="3 4">
    <name type="scientific">Thermobifida cellulosilytica TB100</name>
    <dbReference type="NCBI Taxonomy" id="665004"/>
    <lineage>
        <taxon>Bacteria</taxon>
        <taxon>Bacillati</taxon>
        <taxon>Actinomycetota</taxon>
        <taxon>Actinomycetes</taxon>
        <taxon>Streptosporangiales</taxon>
        <taxon>Nocardiopsidaceae</taxon>
        <taxon>Thermobifida</taxon>
    </lineage>
</organism>
<dbReference type="Proteomes" id="UP000074382">
    <property type="component" value="Unassembled WGS sequence"/>
</dbReference>
<comment type="caution">
    <text evidence="3">The sequence shown here is derived from an EMBL/GenBank/DDBJ whole genome shotgun (WGS) entry which is preliminary data.</text>
</comment>
<keyword evidence="2" id="KW-1133">Transmembrane helix</keyword>
<evidence type="ECO:0000313" key="3">
    <source>
        <dbReference type="EMBL" id="KUP95683.1"/>
    </source>
</evidence>
<protein>
    <submittedName>
        <fullName evidence="3">Uncharacterized protein</fullName>
    </submittedName>
</protein>
<accession>A0A147KEH1</accession>
<feature type="transmembrane region" description="Helical" evidence="2">
    <location>
        <begin position="99"/>
        <end position="117"/>
    </location>
</feature>
<name>A0A147KEH1_THECS</name>
<feature type="compositionally biased region" description="Basic and acidic residues" evidence="1">
    <location>
        <begin position="139"/>
        <end position="158"/>
    </location>
</feature>
<dbReference type="STRING" id="665004.AC529_16175"/>
<keyword evidence="2" id="KW-0812">Transmembrane</keyword>
<gene>
    <name evidence="3" type="ORF">AC529_16175</name>
</gene>
<feature type="region of interest" description="Disordered" evidence="1">
    <location>
        <begin position="139"/>
        <end position="186"/>
    </location>
</feature>
<dbReference type="RefSeq" id="WP_068758586.1">
    <property type="nucleotide sequence ID" value="NZ_KQ950188.1"/>
</dbReference>
<keyword evidence="4" id="KW-1185">Reference proteome</keyword>
<dbReference type="EMBL" id="LGEM01000114">
    <property type="protein sequence ID" value="KUP95683.1"/>
    <property type="molecule type" value="Genomic_DNA"/>
</dbReference>
<reference evidence="4" key="1">
    <citation type="journal article" date="2017" name="Acta Aliment.">
        <title>Plant polysaccharide degrading enzyme system of Thermpbifida cellulosilytica TB100 revealed by de novo genome project data.</title>
        <authorList>
            <person name="Toth A."/>
            <person name="Baka E."/>
            <person name="Luzics S."/>
            <person name="Bata-Vidacs I."/>
            <person name="Nagy I."/>
            <person name="Balint B."/>
            <person name="Herceg R."/>
            <person name="Olasz F."/>
            <person name="Wilk T."/>
            <person name="Nagy T."/>
            <person name="Kriszt B."/>
            <person name="Nagy I."/>
            <person name="Kukolya J."/>
        </authorList>
    </citation>
    <scope>NUCLEOTIDE SEQUENCE [LARGE SCALE GENOMIC DNA]</scope>
    <source>
        <strain evidence="4">TB100</strain>
    </source>
</reference>
<evidence type="ECO:0000256" key="2">
    <source>
        <dbReference type="SAM" id="Phobius"/>
    </source>
</evidence>
<keyword evidence="2" id="KW-0472">Membrane</keyword>
<dbReference type="PATRIC" id="fig|665004.4.peg.4008"/>
<evidence type="ECO:0000313" key="4">
    <source>
        <dbReference type="Proteomes" id="UP000074382"/>
    </source>
</evidence>
<dbReference type="OrthoDB" id="3430394at2"/>
<proteinExistence type="predicted"/>
<dbReference type="AlphaFoldDB" id="A0A147KEH1"/>
<sequence length="186" mass="20206">MSVALQRRQARKEADEALSRLQEMAREQAERIAPYAAQAKEAAALRLQQARGWTAPRLQTAAQRVEDTVAPRVAELLNTAAQKVDPTPPATSRRKLPRALVYVGIGAVGLAAVYGVLRLRRAAQDAEWQANLESAREQVRHTREQLAAKARQARERLRSGATASAEGASPDAAPEGSVELNGRVTQ</sequence>
<evidence type="ECO:0000256" key="1">
    <source>
        <dbReference type="SAM" id="MobiDB-lite"/>
    </source>
</evidence>